<keyword evidence="6" id="KW-1185">Reference proteome</keyword>
<dbReference type="Proteomes" id="UP001295794">
    <property type="component" value="Unassembled WGS sequence"/>
</dbReference>
<dbReference type="Gene3D" id="2.60.200.20">
    <property type="match status" value="1"/>
</dbReference>
<feature type="compositionally biased region" description="Low complexity" evidence="2">
    <location>
        <begin position="916"/>
        <end position="934"/>
    </location>
</feature>
<feature type="compositionally biased region" description="Low complexity" evidence="2">
    <location>
        <begin position="1101"/>
        <end position="1123"/>
    </location>
</feature>
<evidence type="ECO:0000256" key="2">
    <source>
        <dbReference type="SAM" id="MobiDB-lite"/>
    </source>
</evidence>
<evidence type="ECO:0000313" key="5">
    <source>
        <dbReference type="EMBL" id="CAK5263597.1"/>
    </source>
</evidence>
<dbReference type="InterPro" id="IPR008984">
    <property type="entry name" value="SMAD_FHA_dom_sf"/>
</dbReference>
<dbReference type="PANTHER" id="PTHR15715:SF37">
    <property type="entry name" value="LD47843P"/>
    <property type="match status" value="1"/>
</dbReference>
<evidence type="ECO:0000256" key="1">
    <source>
        <dbReference type="SAM" id="Coils"/>
    </source>
</evidence>
<protein>
    <recommendedName>
        <fullName evidence="4">FHA domain-containing protein</fullName>
    </recommendedName>
</protein>
<organism evidence="5 6">
    <name type="scientific">Mycena citricolor</name>
    <dbReference type="NCBI Taxonomy" id="2018698"/>
    <lineage>
        <taxon>Eukaryota</taxon>
        <taxon>Fungi</taxon>
        <taxon>Dikarya</taxon>
        <taxon>Basidiomycota</taxon>
        <taxon>Agaricomycotina</taxon>
        <taxon>Agaricomycetes</taxon>
        <taxon>Agaricomycetidae</taxon>
        <taxon>Agaricales</taxon>
        <taxon>Marasmiineae</taxon>
        <taxon>Mycenaceae</taxon>
        <taxon>Mycena</taxon>
    </lineage>
</organism>
<dbReference type="PROSITE" id="PS50006">
    <property type="entry name" value="FHA_DOMAIN"/>
    <property type="match status" value="1"/>
</dbReference>
<proteinExistence type="predicted"/>
<feature type="coiled-coil region" evidence="1">
    <location>
        <begin position="1020"/>
        <end position="1047"/>
    </location>
</feature>
<feature type="region of interest" description="Disordered" evidence="2">
    <location>
        <begin position="290"/>
        <end position="314"/>
    </location>
</feature>
<dbReference type="InterPro" id="IPR000253">
    <property type="entry name" value="FHA_dom"/>
</dbReference>
<keyword evidence="1" id="KW-0175">Coiled coil</keyword>
<feature type="compositionally biased region" description="Low complexity" evidence="2">
    <location>
        <begin position="620"/>
        <end position="651"/>
    </location>
</feature>
<dbReference type="GO" id="GO:0005737">
    <property type="term" value="C:cytoplasm"/>
    <property type="evidence" value="ECO:0007669"/>
    <property type="project" value="TreeGrafter"/>
</dbReference>
<dbReference type="AlphaFoldDB" id="A0AAD2GWP5"/>
<feature type="domain" description="FHA" evidence="4">
    <location>
        <begin position="510"/>
        <end position="566"/>
    </location>
</feature>
<dbReference type="InterPro" id="IPR051176">
    <property type="entry name" value="Cent_Immune-Sig_Mod"/>
</dbReference>
<dbReference type="PANTHER" id="PTHR15715">
    <property type="entry name" value="CENTROSOMAL PROTEIN OF 170 KDA"/>
    <property type="match status" value="1"/>
</dbReference>
<feature type="region of interest" description="Disordered" evidence="2">
    <location>
        <begin position="620"/>
        <end position="684"/>
    </location>
</feature>
<keyword evidence="3" id="KW-0812">Transmembrane</keyword>
<dbReference type="CDD" id="cd22679">
    <property type="entry name" value="FHA_SLMAP"/>
    <property type="match status" value="1"/>
</dbReference>
<reference evidence="5" key="1">
    <citation type="submission" date="2023-11" db="EMBL/GenBank/DDBJ databases">
        <authorList>
            <person name="De Vega J J."/>
            <person name="De Vega J J."/>
        </authorList>
    </citation>
    <scope>NUCLEOTIDE SEQUENCE</scope>
</reference>
<accession>A0AAD2GWP5</accession>
<name>A0AAD2GWP5_9AGAR</name>
<feature type="compositionally biased region" description="Basic and acidic residues" evidence="2">
    <location>
        <begin position="868"/>
        <end position="897"/>
    </location>
</feature>
<dbReference type="SUPFAM" id="SSF49879">
    <property type="entry name" value="SMAD/FHA domain"/>
    <property type="match status" value="1"/>
</dbReference>
<evidence type="ECO:0000259" key="4">
    <source>
        <dbReference type="PROSITE" id="PS50006"/>
    </source>
</evidence>
<keyword evidence="3" id="KW-0472">Membrane</keyword>
<feature type="coiled-coil region" evidence="1">
    <location>
        <begin position="960"/>
        <end position="994"/>
    </location>
</feature>
<evidence type="ECO:0000313" key="6">
    <source>
        <dbReference type="Proteomes" id="UP001295794"/>
    </source>
</evidence>
<dbReference type="EMBL" id="CAVNYO010000041">
    <property type="protein sequence ID" value="CAK5263597.1"/>
    <property type="molecule type" value="Genomic_DNA"/>
</dbReference>
<keyword evidence="3" id="KW-1133">Transmembrane helix</keyword>
<dbReference type="Pfam" id="PF00498">
    <property type="entry name" value="FHA"/>
    <property type="match status" value="1"/>
</dbReference>
<evidence type="ECO:0000256" key="3">
    <source>
        <dbReference type="SAM" id="Phobius"/>
    </source>
</evidence>
<feature type="region of interest" description="Disordered" evidence="2">
    <location>
        <begin position="849"/>
        <end position="935"/>
    </location>
</feature>
<feature type="compositionally biased region" description="Acidic residues" evidence="2">
    <location>
        <begin position="857"/>
        <end position="867"/>
    </location>
</feature>
<feature type="transmembrane region" description="Helical" evidence="3">
    <location>
        <begin position="1198"/>
        <end position="1218"/>
    </location>
</feature>
<dbReference type="SMART" id="SM00240">
    <property type="entry name" value="FHA"/>
    <property type="match status" value="1"/>
</dbReference>
<gene>
    <name evidence="5" type="ORF">MYCIT1_LOCUS3090</name>
</gene>
<comment type="caution">
    <text evidence="5">The sequence shown here is derived from an EMBL/GenBank/DDBJ whole genome shotgun (WGS) entry which is preliminary data.</text>
</comment>
<feature type="compositionally biased region" description="Basic residues" evidence="2">
    <location>
        <begin position="1091"/>
        <end position="1100"/>
    </location>
</feature>
<sequence>MSDFTLVDPRGWEYDLHSVYSAYIGYFQQHNIPWYERSWGHLFSTFEEFLAFSWPAITVTDAWTGRAHIVTRLNSIGAFLKMIKTRFGETLPQAPNMLQVTPFETNSRHLRTVSDYASYKKMHSTLPAAVLSALKQRVRAGEPKAIRDLWASRDRTFLAISFEWSERNEKSCLEWGYAAVRCGHLEAQGYWPPIPESNYRKGHYIVSEYVDKVVNRHSPTFPWQYVVSLTKVIVQLLVNPPTQVWRQSNVSKIKTAPDYPSGYQSCQPRFGDFAEHINTANFERSLFSAGHRPPMIDPHTSAPGNPKPRGQGSVLSLDNLLRSLPAPGTTDSGVLQTNVVVPGQFPQLGAMIPGVVLHNSGNDAFMCLYALQLLLQPQDTSAPIPKQPTTRPNPYSMQPSMPIPMPMSMSMTLPMTHMAMMGSGLGVPGMVNDFGQLSVNTRQGSRSPRPIASTLGLLKAPYALSNSIMPSPAPFPNPQNPPPYPALYLYPLNDTFIPKHISLFPSGHSVKIGRQTNAKTNPGERNGYFDSKVLSRQHAEVWEENGKIFIRDVKSSNGTFINGERLSAEGVESEPFELNSDDIVEFGIDIVGEDNKTIIHHKVAARVSCVLTEQQASIAARSEQQQQQSQGQYPASMMPQSGSGSAGPFNFGPGGPQGQRRAQIPHPGLNGIGGMGGSVRPPGKSGLTFDHILTRLQGELAKSRETGHDLQTLSGAMNEIQDTLGGSMPSNLPVYPHALPSVRPPQSEPPPAIVAAPVAAGPSAESLADLRAQLDTTQSSLTTHVEKIRALEGVFSEQEALKEEVRTLRDLVGVLQQGSRSVGESGDHFDDMEEEVDLDDDSDARSIATVIPHSLEPVDEEDEEDRDEMSHEETLSESSHDIDMEAVDDREHARPRTPEPGTLGMGRGARSSTLRSPIQPSSSLTPSSPTASSSNHHVIHELTTRLGQISSQLESALSISSTLQAQHAAAQETIIALEEKVKRLEGLVSAVTSEKTPPDVPETVTSALNSLKSSLQGQWSSEWAQERERLKRSRDEWETQMLGLVDERIKVKLANHTLFGPPAKSVFYPHGNGGLVTPPSPRSLSADSSPGRRRRRRSSSRGRSSSPKGSGNSDGSSADSVGSEDAITELAKNARVVLATPAPSISSSDGRSLNFAETPSAEVRDLLLIFFGVLICVVQKTPAAAGQTMGSSDRNIQIQTALGVLVLSMAAAAVIWRVKPE</sequence>
<feature type="region of interest" description="Disordered" evidence="2">
    <location>
        <begin position="1070"/>
        <end position="1123"/>
    </location>
</feature>